<evidence type="ECO:0000313" key="3">
    <source>
        <dbReference type="Proteomes" id="UP000245783"/>
    </source>
</evidence>
<organism evidence="2 3">
    <name type="scientific">Ceraceosorus guamensis</name>
    <dbReference type="NCBI Taxonomy" id="1522189"/>
    <lineage>
        <taxon>Eukaryota</taxon>
        <taxon>Fungi</taxon>
        <taxon>Dikarya</taxon>
        <taxon>Basidiomycota</taxon>
        <taxon>Ustilaginomycotina</taxon>
        <taxon>Exobasidiomycetes</taxon>
        <taxon>Ceraceosorales</taxon>
        <taxon>Ceraceosoraceae</taxon>
        <taxon>Ceraceosorus</taxon>
    </lineage>
</organism>
<dbReference type="AlphaFoldDB" id="A0A316VTG6"/>
<evidence type="ECO:0000256" key="1">
    <source>
        <dbReference type="SAM" id="MobiDB-lite"/>
    </source>
</evidence>
<sequence length="203" mass="22096">MRSRTRLGYCKSSNGCSKLYLAFRCDGCGSRRSWCLAGDAVHHLQRPELGPPQHTTSTNRLLGGDPPHLPFLAPFFAIGSGSEGQEKFVSPHPRPSPSQLKKDRDSFGIPSTVPAIALTTVPRVHDCPSPSRSPYCQVRHLERPSPALKLRSEVQNTPASPSLTTLPNIFPPLIKPTLTIRNTPASSAGAQPKLRRNILASLH</sequence>
<feature type="region of interest" description="Disordered" evidence="1">
    <location>
        <begin position="83"/>
        <end position="106"/>
    </location>
</feature>
<dbReference type="Proteomes" id="UP000245783">
    <property type="component" value="Unassembled WGS sequence"/>
</dbReference>
<dbReference type="RefSeq" id="XP_025367674.1">
    <property type="nucleotide sequence ID" value="XM_025511029.1"/>
</dbReference>
<keyword evidence="3" id="KW-1185">Reference proteome</keyword>
<reference evidence="2 3" key="1">
    <citation type="journal article" date="2018" name="Mol. Biol. Evol.">
        <title>Broad Genomic Sampling Reveals a Smut Pathogenic Ancestry of the Fungal Clade Ustilaginomycotina.</title>
        <authorList>
            <person name="Kijpornyongpan T."/>
            <person name="Mondo S.J."/>
            <person name="Barry K."/>
            <person name="Sandor L."/>
            <person name="Lee J."/>
            <person name="Lipzen A."/>
            <person name="Pangilinan J."/>
            <person name="LaButti K."/>
            <person name="Hainaut M."/>
            <person name="Henrissat B."/>
            <person name="Grigoriev I.V."/>
            <person name="Spatafora J.W."/>
            <person name="Aime M.C."/>
        </authorList>
    </citation>
    <scope>NUCLEOTIDE SEQUENCE [LARGE SCALE GENOMIC DNA]</scope>
    <source>
        <strain evidence="2 3">MCA 4658</strain>
    </source>
</reference>
<protein>
    <submittedName>
        <fullName evidence="2">Uncharacterized protein</fullName>
    </submittedName>
</protein>
<proteinExistence type="predicted"/>
<feature type="region of interest" description="Disordered" evidence="1">
    <location>
        <begin position="182"/>
        <end position="203"/>
    </location>
</feature>
<accession>A0A316VTG6</accession>
<dbReference type="InParanoid" id="A0A316VTG6"/>
<name>A0A316VTG6_9BASI</name>
<dbReference type="EMBL" id="KZ819415">
    <property type="protein sequence ID" value="PWN40514.1"/>
    <property type="molecule type" value="Genomic_DNA"/>
</dbReference>
<evidence type="ECO:0000313" key="2">
    <source>
        <dbReference type="EMBL" id="PWN40514.1"/>
    </source>
</evidence>
<dbReference type="GeneID" id="37032899"/>
<gene>
    <name evidence="2" type="ORF">IE81DRAFT_219670</name>
</gene>